<name>A0ABY5AQQ3_9CYAN</name>
<dbReference type="Proteomes" id="UP001056708">
    <property type="component" value="Chromosome"/>
</dbReference>
<protein>
    <submittedName>
        <fullName evidence="1">Uncharacterized protein</fullName>
    </submittedName>
</protein>
<gene>
    <name evidence="1" type="ORF">NEA10_20115</name>
</gene>
<sequence>MRSEPSSYSFNDRALTQTLHGTLLRYFCNAFDGTIAQQLADCQFGFAPSPVGEPTFFIVAPSREEIERLSSEVDRLVHKVADLMPGMRKLALCCQPPSSRPVPNPGVLCGRVFSVPQLELDTNSD</sequence>
<dbReference type="EMBL" id="CP098611">
    <property type="protein sequence ID" value="USR91101.1"/>
    <property type="molecule type" value="Genomic_DNA"/>
</dbReference>
<proteinExistence type="predicted"/>
<organism evidence="1 2">
    <name type="scientific">Phormidium yuhuli AB48</name>
    <dbReference type="NCBI Taxonomy" id="2940671"/>
    <lineage>
        <taxon>Bacteria</taxon>
        <taxon>Bacillati</taxon>
        <taxon>Cyanobacteriota</taxon>
        <taxon>Cyanophyceae</taxon>
        <taxon>Oscillatoriophycideae</taxon>
        <taxon>Oscillatoriales</taxon>
        <taxon>Oscillatoriaceae</taxon>
        <taxon>Phormidium</taxon>
        <taxon>Phormidium yuhuli</taxon>
    </lineage>
</organism>
<accession>A0ABY5AQQ3</accession>
<keyword evidence="2" id="KW-1185">Reference proteome</keyword>
<evidence type="ECO:0000313" key="2">
    <source>
        <dbReference type="Proteomes" id="UP001056708"/>
    </source>
</evidence>
<reference evidence="1" key="1">
    <citation type="submission" date="2022-06" db="EMBL/GenBank/DDBJ databases">
        <title>Genome sequence of Phormidium yuhuli AB48 isolated from an industrial photobioreactor environment.</title>
        <authorList>
            <person name="Qiu Y."/>
            <person name="Noonan A.J.C."/>
            <person name="Dofher K."/>
            <person name="Koch M."/>
            <person name="Kieft B."/>
            <person name="Lin X."/>
            <person name="Ziels R.M."/>
            <person name="Hallam S.J."/>
        </authorList>
    </citation>
    <scope>NUCLEOTIDE SEQUENCE</scope>
    <source>
        <strain evidence="1">AB48</strain>
    </source>
</reference>
<dbReference type="RefSeq" id="WP_252663133.1">
    <property type="nucleotide sequence ID" value="NZ_CP098611.1"/>
</dbReference>
<evidence type="ECO:0000313" key="1">
    <source>
        <dbReference type="EMBL" id="USR91101.1"/>
    </source>
</evidence>